<dbReference type="InterPro" id="IPR019775">
    <property type="entry name" value="WD40_repeat_CS"/>
</dbReference>
<dbReference type="InterPro" id="IPR050995">
    <property type="entry name" value="WD-F-box_domain-protein"/>
</dbReference>
<comment type="caution">
    <text evidence="4">The sequence shown here is derived from an EMBL/GenBank/DDBJ whole genome shotgun (WGS) entry which is preliminary data.</text>
</comment>
<reference evidence="4 5" key="1">
    <citation type="submission" date="2016-04" db="EMBL/GenBank/DDBJ databases">
        <title>The genome of Intoshia linei affirms orthonectids as highly simplified spiralians.</title>
        <authorList>
            <person name="Mikhailov K.V."/>
            <person name="Slusarev G.S."/>
            <person name="Nikitin M.A."/>
            <person name="Logacheva M.D."/>
            <person name="Penin A."/>
            <person name="Aleoshin V."/>
            <person name="Panchin Y.V."/>
        </authorList>
    </citation>
    <scope>NUCLEOTIDE SEQUENCE [LARGE SCALE GENOMIC DNA]</scope>
    <source>
        <strain evidence="4">Intl2013</strain>
        <tissue evidence="4">Whole animal</tissue>
    </source>
</reference>
<dbReference type="InterPro" id="IPR036322">
    <property type="entry name" value="WD40_repeat_dom_sf"/>
</dbReference>
<dbReference type="InterPro" id="IPR015943">
    <property type="entry name" value="WD40/YVTN_repeat-like_dom_sf"/>
</dbReference>
<dbReference type="Gene3D" id="2.130.10.10">
    <property type="entry name" value="YVTN repeat-like/Quinoprotein amine dehydrogenase"/>
    <property type="match status" value="1"/>
</dbReference>
<evidence type="ECO:0000256" key="2">
    <source>
        <dbReference type="ARBA" id="ARBA00022737"/>
    </source>
</evidence>
<dbReference type="OrthoDB" id="1602884at2759"/>
<dbReference type="Proteomes" id="UP000078046">
    <property type="component" value="Unassembled WGS sequence"/>
</dbReference>
<dbReference type="PROSITE" id="PS50294">
    <property type="entry name" value="WD_REPEATS_REGION"/>
    <property type="match status" value="2"/>
</dbReference>
<evidence type="ECO:0000313" key="5">
    <source>
        <dbReference type="Proteomes" id="UP000078046"/>
    </source>
</evidence>
<dbReference type="SMART" id="SM00320">
    <property type="entry name" value="WD40"/>
    <property type="match status" value="2"/>
</dbReference>
<evidence type="ECO:0000256" key="3">
    <source>
        <dbReference type="PROSITE-ProRule" id="PRU00221"/>
    </source>
</evidence>
<gene>
    <name evidence="4" type="ORF">A3Q56_02814</name>
</gene>
<evidence type="ECO:0000256" key="1">
    <source>
        <dbReference type="ARBA" id="ARBA00022574"/>
    </source>
</evidence>
<dbReference type="Pfam" id="PF00400">
    <property type="entry name" value="WD40"/>
    <property type="match status" value="2"/>
</dbReference>
<name>A0A177B569_9BILA</name>
<feature type="repeat" description="WD" evidence="3">
    <location>
        <begin position="1717"/>
        <end position="1758"/>
    </location>
</feature>
<dbReference type="SUPFAM" id="SSF50978">
    <property type="entry name" value="WD40 repeat-like"/>
    <property type="match status" value="1"/>
</dbReference>
<proteinExistence type="predicted"/>
<feature type="repeat" description="WD" evidence="3">
    <location>
        <begin position="1759"/>
        <end position="1792"/>
    </location>
</feature>
<keyword evidence="2" id="KW-0677">Repeat</keyword>
<sequence>MGNVCTSVEIDETEEKRLENVLIQEARHKYNINISVNTLALMNCIYSLECKSKSFDLKNLRNAYNDGIDLHVIEILNKNEKFHFKDIDFNKIVNNVQKSNDYVDSALKFTYMNIIIDISTVLQNVINKFTQIEINYVYYNISENIEELNKNDAINSNLSIYEILQKQMKYPSYCGELVIFLLTGEKYYGQLLPDTLSSDQLVSINKSLHILQEFEILNSINSLYKSVYVDGKIQCGNHKHDLNYSMIRQLNDSEIIQIKNSIISFLTLDEKKSLFKSPVNDEIEKLEKMFSSDTIFYVKRKIVQKKSNKANFHIIDFQKKSDSVKLLDNNVFDMIGSSIDMSNKHLNELFLKRLEKKKWYHEIILQSENFYSLLKLDIENLISKLCIFLLFKKKSIDKLGDIELHFHQQKFSKFFKLNLLFENYDLLNISIENLEKSWINKDNSNLDVFNDIYKDIQCKYTEDMFSDLLDAKIVIFKSHNVRCFQKMLKFVHLTVLKQNCDITYIYLNFNNSINSNNSIFFQCLKVLFSNILPNLQFNIDDDYILYLNFKEFLNLWTKNILSNVSISKNKNIEKEKNSQNVFFGKNYDSDINFFCVNEKNNDNDDNLQNIEYIFNIVQLETLNDDLKIKENLVSIILRIGNSHTSINYLIDLILHIQFIHILLDEVYNNKSCVYFFISSSQELSNLIDKIKKNVYTNIFNNNAMDYKEDLESINFDKIEAWKKKYIFLSDVCQISDISKIEMLKSELTFLNMDNLSNTYMKKSCYNEYNIIDGVTFKKTKIFKTYSLYIINIILLKNTSFKQLFFNLMELSKVYKLETISFMEFYIVFNSLTQYFYFQHSNGRTVVQLRTQYQEIIIKIYIDETLKSKYAKQILKNVYDYLIKKHVNSISLYNENFEIVDNMNKNDIKKMECEFFINFVDFSKMKYKTLLKKKTINNMLIMDNLINESIQFFHSIKLLESVNLDITENEDEKLKNYVIFITNPFVIKWLFEKNELHQIFKYGRLCFKNVKNLLCKNIMTFKNTQKNSDETHQSNKYHNSLNLSNEIKLHDQKQTNECIYAINVKQLHKCKYIDKNVSILNFVLNQYFKFYNILNSDNVYNFGVYIYCILQHNLLVDQKKVNDMQYEPSEINKTNGHNDESVMNKIINLNGSKEQFDTYIDKPINTLESNLNLQLKNKNDQIITENKLKLFPVNIMDTENLLSIDILKCFKLKSKLLRVKYISTFLIYVEYEFEPQKERDKVMNNEGNICQNINMILNTLNGKIITLDDYIQQDSYPPSKYYYYSQYFEINEIVNNESKKSLPEFINPQLNFHNLNQRVEVPQTMPNFEIKITTESNSLRKKLKENIDVNKSIKTLSSLNDSSVNEIIIQKGKICDLNDHYFVQYMVKSNYIMVMDYKNLNKKYYIKNIFKEKVIKICCMNAGRTKTDIIDKFYLCSEYGSIAIFSVNDGMYRILNVDMNSKEFMNSYKVGNNKIDDKECIKEKQWTNVTIIDINKLYDAIEKKRSSLTNSQTSVNHKNGDAYPTCRDFVCCGNYIFRIDSDCAMLLCDGKVEVLINCSYFNTYYLTSVLSILDGLTSNVYKKKATNQREKIKLRSAGFIKKGQSSNNRLHRSNTITSTYVNKSYNSDSNSQKSTESSLFTQIHQNNNTVFIAFTGKCFQIYVFQLTLEKKYIDSLKFKKQCINLFDSNIFKNEIKSRETWNKCEIFTKKYTFSNFILTGHSGWIWCIKINSNLNLLASASSDKSIRLWNLKTKSIHQILQNHHHRVSHIDFNLDLNSIASVSFDGRIIIWDLMPIDFNSSNSINNYAFFLTIYENYFLFMDQNLLVISKFDLDHNAQILYYVNIESICNYFHVICFDSFSEKNVSFYGDELILAMFCLSNENEKKVGILIILKWDKETKELNENNVIKICNNVVSVCFWSNLLYILQNGTISWYDFEKEEDTSTDTILHYTLPCKMMVDSKFIYLFTQKNVNIYNS</sequence>
<dbReference type="PROSITE" id="PS50082">
    <property type="entry name" value="WD_REPEATS_2"/>
    <property type="match status" value="2"/>
</dbReference>
<organism evidence="4 5">
    <name type="scientific">Intoshia linei</name>
    <dbReference type="NCBI Taxonomy" id="1819745"/>
    <lineage>
        <taxon>Eukaryota</taxon>
        <taxon>Metazoa</taxon>
        <taxon>Spiralia</taxon>
        <taxon>Lophotrochozoa</taxon>
        <taxon>Mesozoa</taxon>
        <taxon>Orthonectida</taxon>
        <taxon>Rhopaluridae</taxon>
        <taxon>Intoshia</taxon>
    </lineage>
</organism>
<accession>A0A177B569</accession>
<dbReference type="EMBL" id="LWCA01000285">
    <property type="protein sequence ID" value="OAF69415.1"/>
    <property type="molecule type" value="Genomic_DNA"/>
</dbReference>
<keyword evidence="5" id="KW-1185">Reference proteome</keyword>
<dbReference type="PANTHER" id="PTHR14604">
    <property type="entry name" value="WD40 REPEAT PF20"/>
    <property type="match status" value="1"/>
</dbReference>
<evidence type="ECO:0000313" key="4">
    <source>
        <dbReference type="EMBL" id="OAF69415.1"/>
    </source>
</evidence>
<keyword evidence="1 3" id="KW-0853">WD repeat</keyword>
<protein>
    <submittedName>
        <fullName evidence="4">Uncharacterized protein</fullName>
    </submittedName>
</protein>
<dbReference type="PANTHER" id="PTHR14604:SF3">
    <property type="entry name" value="SPERM-ASSOCIATED ANTIGEN 16 PROTEIN"/>
    <property type="match status" value="1"/>
</dbReference>
<dbReference type="PROSITE" id="PS00678">
    <property type="entry name" value="WD_REPEATS_1"/>
    <property type="match status" value="2"/>
</dbReference>
<dbReference type="InterPro" id="IPR001680">
    <property type="entry name" value="WD40_rpt"/>
</dbReference>